<dbReference type="Proteomes" id="UP000076842">
    <property type="component" value="Unassembled WGS sequence"/>
</dbReference>
<reference evidence="1 2" key="1">
    <citation type="journal article" date="2016" name="Mol. Biol. Evol.">
        <title>Comparative Genomics of Early-Diverging Mushroom-Forming Fungi Provides Insights into the Origins of Lignocellulose Decay Capabilities.</title>
        <authorList>
            <person name="Nagy L.G."/>
            <person name="Riley R."/>
            <person name="Tritt A."/>
            <person name="Adam C."/>
            <person name="Daum C."/>
            <person name="Floudas D."/>
            <person name="Sun H."/>
            <person name="Yadav J.S."/>
            <person name="Pangilinan J."/>
            <person name="Larsson K.H."/>
            <person name="Matsuura K."/>
            <person name="Barry K."/>
            <person name="Labutti K."/>
            <person name="Kuo R."/>
            <person name="Ohm R.A."/>
            <person name="Bhattacharya S.S."/>
            <person name="Shirouzu T."/>
            <person name="Yoshinaga Y."/>
            <person name="Martin F.M."/>
            <person name="Grigoriev I.V."/>
            <person name="Hibbett D.S."/>
        </authorList>
    </citation>
    <scope>NUCLEOTIDE SEQUENCE [LARGE SCALE GENOMIC DNA]</scope>
    <source>
        <strain evidence="1 2">HHB12733</strain>
    </source>
</reference>
<proteinExistence type="predicted"/>
<dbReference type="InParanoid" id="A0A165JN23"/>
<dbReference type="OrthoDB" id="2447803at2759"/>
<gene>
    <name evidence="1" type="ORF">CALCODRAFT_307683</name>
</gene>
<evidence type="ECO:0000313" key="2">
    <source>
        <dbReference type="Proteomes" id="UP000076842"/>
    </source>
</evidence>
<dbReference type="EMBL" id="KV423919">
    <property type="protein sequence ID" value="KZT62061.1"/>
    <property type="molecule type" value="Genomic_DNA"/>
</dbReference>
<dbReference type="STRING" id="1353952.A0A165JN23"/>
<dbReference type="AlphaFoldDB" id="A0A165JN23"/>
<sequence length="514" mass="58447">MSQSQSGRRLRTVRYAPRLFEISELQEEIVTHLDRRQDLINLGCTAKILLDSCMRKLWETPSFRLSPLVTMVLTFPEQVRVHLQSRENPDLHVSVDDFVRFDYYAKFVRSITLWNDEEENYIATILSRSRPGIPLFPALTELHMAASGQQMRTARAYFSPILKTVRLNYWSLPPPTDAPGMQAVKDAFLALCMTPTLTELDLMDAIYTAFEDDPALVEGFQILAAQIEDLESRSFVLLQPVFAVLSHNHHLRRILIDLTQPHDRNISLSEVIVGLRDAFYQLRSLSLICTLPEAVRVLTESRRSFEELSTEIHGSVEAGHLHDLITRIFIETPQLRCLRITSSSPLECEAEPRIRMFEALQPLLACDNLQRLQITIPFEGDQSFSDDELKTFFKAWPNLVSCILETDADGHDTLEEDTPTEYGLTLNSIISALFYCSRLNELSLPFLSCAEIPDRDDVIVRNEPFSLRLSQSHVHNLADVAAFLTSLRPRADVSTLGCAEYPAARLPRSGADWV</sequence>
<protein>
    <submittedName>
        <fullName evidence="1">Uncharacterized protein</fullName>
    </submittedName>
</protein>
<evidence type="ECO:0000313" key="1">
    <source>
        <dbReference type="EMBL" id="KZT62061.1"/>
    </source>
</evidence>
<keyword evidence="2" id="KW-1185">Reference proteome</keyword>
<accession>A0A165JN23</accession>
<name>A0A165JN23_9BASI</name>
<organism evidence="1 2">
    <name type="scientific">Calocera cornea HHB12733</name>
    <dbReference type="NCBI Taxonomy" id="1353952"/>
    <lineage>
        <taxon>Eukaryota</taxon>
        <taxon>Fungi</taxon>
        <taxon>Dikarya</taxon>
        <taxon>Basidiomycota</taxon>
        <taxon>Agaricomycotina</taxon>
        <taxon>Dacrymycetes</taxon>
        <taxon>Dacrymycetales</taxon>
        <taxon>Dacrymycetaceae</taxon>
        <taxon>Calocera</taxon>
    </lineage>
</organism>